<name>A0A6I6HFH0_9PSED</name>
<sequence>MDDEGDFKKARGFLFTYSCLVVGLWYFKAELTQFNLMGVTLAFAHRKESIWLVVALVNAYFWFRFYQRLPRNALYFDEPMHELYDKALVWLSVKWKRRDLRALAEKTLAALNPQPEQTAIKYYWGEATGRQSLAEDQQHCGDQAPELHQIDREYRTKMYMSVGYSYTENGKWIQFPMTAGMPYQPSRTITWLAKAYAVLKGAFITPWFTDYVAPLVLGFVSTCIAVWRWWEVNFAVLAG</sequence>
<keyword evidence="3" id="KW-1185">Reference proteome</keyword>
<dbReference type="Proteomes" id="UP000426235">
    <property type="component" value="Chromosome"/>
</dbReference>
<proteinExistence type="predicted"/>
<dbReference type="EMBL" id="CP046621">
    <property type="protein sequence ID" value="QGW79885.1"/>
    <property type="molecule type" value="Genomic_DNA"/>
</dbReference>
<dbReference type="RefSeq" id="WP_157194652.1">
    <property type="nucleotide sequence ID" value="NZ_CP046621.1"/>
</dbReference>
<organism evidence="2 3">
    <name type="scientific">Pseudomonas alkylphenolica</name>
    <dbReference type="NCBI Taxonomy" id="237609"/>
    <lineage>
        <taxon>Bacteria</taxon>
        <taxon>Pseudomonadati</taxon>
        <taxon>Pseudomonadota</taxon>
        <taxon>Gammaproteobacteria</taxon>
        <taxon>Pseudomonadales</taxon>
        <taxon>Pseudomonadaceae</taxon>
        <taxon>Pseudomonas</taxon>
    </lineage>
</organism>
<protein>
    <submittedName>
        <fullName evidence="2">Uncharacterized protein</fullName>
    </submittedName>
</protein>
<keyword evidence="1" id="KW-1133">Transmembrane helix</keyword>
<feature type="transmembrane region" description="Helical" evidence="1">
    <location>
        <begin position="49"/>
        <end position="66"/>
    </location>
</feature>
<accession>A0A6I6HFH0</accession>
<evidence type="ECO:0000313" key="2">
    <source>
        <dbReference type="EMBL" id="QGW79885.1"/>
    </source>
</evidence>
<evidence type="ECO:0000313" key="3">
    <source>
        <dbReference type="Proteomes" id="UP000426235"/>
    </source>
</evidence>
<gene>
    <name evidence="2" type="ORF">GPJ81_25295</name>
</gene>
<keyword evidence="1" id="KW-0812">Transmembrane</keyword>
<dbReference type="AlphaFoldDB" id="A0A6I6HFH0"/>
<reference evidence="2" key="1">
    <citation type="submission" date="2019-12" db="EMBL/GenBank/DDBJ databases">
        <title>Hybrid Genome Assemblies of two High G+C Isolates from Undergraduate Microbiology Courses.</title>
        <authorList>
            <person name="Ne Ville C.J."/>
            <person name="Enright D."/>
            <person name="Hernandez I."/>
            <person name="Dodsworth J."/>
            <person name="Orwin P.M."/>
        </authorList>
    </citation>
    <scope>NUCLEOTIDE SEQUENCE [LARGE SCALE GENOMIC DNA]</scope>
    <source>
        <strain evidence="2">Neo</strain>
    </source>
</reference>
<keyword evidence="1" id="KW-0472">Membrane</keyword>
<feature type="transmembrane region" description="Helical" evidence="1">
    <location>
        <begin position="211"/>
        <end position="230"/>
    </location>
</feature>
<feature type="transmembrane region" description="Helical" evidence="1">
    <location>
        <begin position="12"/>
        <end position="29"/>
    </location>
</feature>
<evidence type="ECO:0000256" key="1">
    <source>
        <dbReference type="SAM" id="Phobius"/>
    </source>
</evidence>